<evidence type="ECO:0000313" key="2">
    <source>
        <dbReference type="EMBL" id="CAA9546795.1"/>
    </source>
</evidence>
<sequence length="692" mass="75940">MPNRLADATSPYLLQHRDNPVDWEVWGPEALARAVAEDRPILVSIGYSACHWCHVMAHESFEDPATAELMNREFVCVKVDREERPDVDGIYMQAVQAMTGHGGWPLNAFLTPEGVPFFGGTYWPPTPRMGMPAFAEVLRSVAEAWRERRDDVVGNAEQLRAYLERVASAVPDPADLSPAILDAAFAALVPRFDREWGGFGGAPKFPQPAILDAVLRHHHRTGDDEAANIIRRTLDAMADGGIYDQIGGGFARYSVDAEWLVPHFEKMAYDNAQLVSIYLDAHRALGEARYREVVEETLTYVDREMSVPEGGFTSAQDADSEGEEGRFYVWDPAEIDAVLGPEDGRVVRAAFGVMAGGNFEGHSILHRPRSWAAVAAELGITADEVEATVRSARPRLYAARAERVWPGRDDKVLLGWNGMMLRAFADAGRALDRADLVERAVRCATFLLTELRDADGRLTRTWKDGRTGVPAFLDDHAHLIDGLLALASATLDRRWLDEAVMVTDEMVATFDDPDSPLFFDTGITHERLITRPRDLQDGATPAGNSVAADVLVRVATLTGRTDYRDRAAGILSALAGAMAEHPAAFGRYLATLDSYLATPRELVLAGDPAEPGMRALLAVASARYDPHLLIARSDPGDPTLAEAYPILADRPRRNDRPTAYLCERMVCLPPVTDPADLAIQLDQGTAIAWADV</sequence>
<accession>A0A6J4UD01</accession>
<dbReference type="InterPro" id="IPR024705">
    <property type="entry name" value="Ssp411"/>
</dbReference>
<name>A0A6J4UD01_9BACT</name>
<dbReference type="Pfam" id="PF03190">
    <property type="entry name" value="Thioredox_DsbH"/>
    <property type="match status" value="1"/>
</dbReference>
<dbReference type="SUPFAM" id="SSF52833">
    <property type="entry name" value="Thioredoxin-like"/>
    <property type="match status" value="1"/>
</dbReference>
<dbReference type="Gene3D" id="3.40.30.10">
    <property type="entry name" value="Glutaredoxin"/>
    <property type="match status" value="1"/>
</dbReference>
<organism evidence="2">
    <name type="scientific">uncultured Thermomicrobiales bacterium</name>
    <dbReference type="NCBI Taxonomy" id="1645740"/>
    <lineage>
        <taxon>Bacteria</taxon>
        <taxon>Pseudomonadati</taxon>
        <taxon>Thermomicrobiota</taxon>
        <taxon>Thermomicrobia</taxon>
        <taxon>Thermomicrobiales</taxon>
        <taxon>environmental samples</taxon>
    </lineage>
</organism>
<protein>
    <submittedName>
        <fullName evidence="2">Uncharacterized protein YyaL</fullName>
    </submittedName>
</protein>
<dbReference type="GO" id="GO:0005975">
    <property type="term" value="P:carbohydrate metabolic process"/>
    <property type="evidence" value="ECO:0007669"/>
    <property type="project" value="InterPro"/>
</dbReference>
<dbReference type="AlphaFoldDB" id="A0A6J4UD01"/>
<dbReference type="SUPFAM" id="SSF48208">
    <property type="entry name" value="Six-hairpin glycosidases"/>
    <property type="match status" value="1"/>
</dbReference>
<dbReference type="CDD" id="cd02955">
    <property type="entry name" value="SSP411"/>
    <property type="match status" value="1"/>
</dbReference>
<evidence type="ECO:0000259" key="1">
    <source>
        <dbReference type="Pfam" id="PF03190"/>
    </source>
</evidence>
<feature type="domain" description="Spermatogenesis-associated protein 20-like TRX" evidence="1">
    <location>
        <begin position="2"/>
        <end position="163"/>
    </location>
</feature>
<reference evidence="2" key="1">
    <citation type="submission" date="2020-02" db="EMBL/GenBank/DDBJ databases">
        <authorList>
            <person name="Meier V. D."/>
        </authorList>
    </citation>
    <scope>NUCLEOTIDE SEQUENCE</scope>
    <source>
        <strain evidence="2">AVDCRST_MAG70</strain>
    </source>
</reference>
<dbReference type="PIRSF" id="PIRSF006402">
    <property type="entry name" value="UCP006402_thioredoxin"/>
    <property type="match status" value="1"/>
</dbReference>
<proteinExistence type="predicted"/>
<gene>
    <name evidence="2" type="ORF">AVDCRST_MAG70-581</name>
</gene>
<dbReference type="EMBL" id="CADCWH010000091">
    <property type="protein sequence ID" value="CAA9546795.1"/>
    <property type="molecule type" value="Genomic_DNA"/>
</dbReference>
<dbReference type="InterPro" id="IPR004879">
    <property type="entry name" value="Ssp411-like_TRX"/>
</dbReference>
<dbReference type="InterPro" id="IPR008928">
    <property type="entry name" value="6-hairpin_glycosidase_sf"/>
</dbReference>
<dbReference type="PANTHER" id="PTHR42899:SF1">
    <property type="entry name" value="SPERMATOGENESIS-ASSOCIATED PROTEIN 20"/>
    <property type="match status" value="1"/>
</dbReference>
<dbReference type="PANTHER" id="PTHR42899">
    <property type="entry name" value="SPERMATOGENESIS-ASSOCIATED PROTEIN 20"/>
    <property type="match status" value="1"/>
</dbReference>
<dbReference type="InterPro" id="IPR036249">
    <property type="entry name" value="Thioredoxin-like_sf"/>
</dbReference>